<dbReference type="PANTHER" id="PTHR44936">
    <property type="entry name" value="SENSOR PROTEIN CREC"/>
    <property type="match status" value="1"/>
</dbReference>
<evidence type="ECO:0000256" key="9">
    <source>
        <dbReference type="ARBA" id="ARBA00022741"/>
    </source>
</evidence>
<dbReference type="InterPro" id="IPR036890">
    <property type="entry name" value="HATPase_C_sf"/>
</dbReference>
<keyword evidence="6" id="KW-1003">Cell membrane</keyword>
<keyword evidence="15" id="KW-0902">Two-component regulatory system</keyword>
<evidence type="ECO:0000256" key="15">
    <source>
        <dbReference type="ARBA" id="ARBA00023012"/>
    </source>
</evidence>
<evidence type="ECO:0000256" key="17">
    <source>
        <dbReference type="ARBA" id="ARBA00023026"/>
    </source>
</evidence>
<evidence type="ECO:0000313" key="24">
    <source>
        <dbReference type="EMBL" id="QDV26267.1"/>
    </source>
</evidence>
<feature type="domain" description="HAMP" evidence="23">
    <location>
        <begin position="183"/>
        <end position="235"/>
    </location>
</feature>
<evidence type="ECO:0000256" key="5">
    <source>
        <dbReference type="ARBA" id="ARBA00012438"/>
    </source>
</evidence>
<evidence type="ECO:0000256" key="4">
    <source>
        <dbReference type="ARBA" id="ARBA00004651"/>
    </source>
</evidence>
<keyword evidence="12" id="KW-0067">ATP-binding</keyword>
<evidence type="ECO:0000256" key="13">
    <source>
        <dbReference type="ARBA" id="ARBA00022842"/>
    </source>
</evidence>
<evidence type="ECO:0000256" key="12">
    <source>
        <dbReference type="ARBA" id="ARBA00022840"/>
    </source>
</evidence>
<keyword evidence="7" id="KW-0597">Phosphoprotein</keyword>
<evidence type="ECO:0000259" key="23">
    <source>
        <dbReference type="PROSITE" id="PS50885"/>
    </source>
</evidence>
<keyword evidence="17" id="KW-0843">Virulence</keyword>
<comment type="cofactor">
    <cofactor evidence="2">
        <name>Mn(2+)</name>
        <dbReference type="ChEBI" id="CHEBI:29035"/>
    </cofactor>
</comment>
<keyword evidence="16" id="KW-0346">Stress response</keyword>
<keyword evidence="25" id="KW-1185">Reference proteome</keyword>
<evidence type="ECO:0000256" key="10">
    <source>
        <dbReference type="ARBA" id="ARBA00022777"/>
    </source>
</evidence>
<dbReference type="Gene3D" id="3.30.565.10">
    <property type="entry name" value="Histidine kinase-like ATPase, C-terminal domain"/>
    <property type="match status" value="1"/>
</dbReference>
<reference evidence="24 25" key="1">
    <citation type="submission" date="2019-02" db="EMBL/GenBank/DDBJ databases">
        <title>Deep-cultivation of Planctomycetes and their phenomic and genomic characterization uncovers novel biology.</title>
        <authorList>
            <person name="Wiegand S."/>
            <person name="Jogler M."/>
            <person name="Boedeker C."/>
            <person name="Pinto D."/>
            <person name="Vollmers J."/>
            <person name="Rivas-Marin E."/>
            <person name="Kohn T."/>
            <person name="Peeters S.H."/>
            <person name="Heuer A."/>
            <person name="Rast P."/>
            <person name="Oberbeckmann S."/>
            <person name="Bunk B."/>
            <person name="Jeske O."/>
            <person name="Meyerdierks A."/>
            <person name="Storesund J.E."/>
            <person name="Kallscheuer N."/>
            <person name="Luecker S."/>
            <person name="Lage O.M."/>
            <person name="Pohl T."/>
            <person name="Merkel B.J."/>
            <person name="Hornburger P."/>
            <person name="Mueller R.-W."/>
            <person name="Bruemmer F."/>
            <person name="Labrenz M."/>
            <person name="Spormann A.M."/>
            <person name="Op den Camp H."/>
            <person name="Overmann J."/>
            <person name="Amann R."/>
            <person name="Jetten M.S.M."/>
            <person name="Mascher T."/>
            <person name="Medema M.H."/>
            <person name="Devos D.P."/>
            <person name="Kaster A.-K."/>
            <person name="Ovreas L."/>
            <person name="Rohde M."/>
            <person name="Galperin M.Y."/>
            <person name="Jogler C."/>
        </authorList>
    </citation>
    <scope>NUCLEOTIDE SEQUENCE [LARGE SCALE GENOMIC DNA]</scope>
    <source>
        <strain evidence="24 25">Q31a</strain>
    </source>
</reference>
<evidence type="ECO:0000256" key="1">
    <source>
        <dbReference type="ARBA" id="ARBA00000085"/>
    </source>
</evidence>
<keyword evidence="11" id="KW-0378">Hydrolase</keyword>
<dbReference type="GO" id="GO:0005886">
    <property type="term" value="C:plasma membrane"/>
    <property type="evidence" value="ECO:0007669"/>
    <property type="project" value="UniProtKB-SubCell"/>
</dbReference>
<name>A0A518GCI9_9BACT</name>
<dbReference type="Gene3D" id="1.10.287.130">
    <property type="match status" value="1"/>
</dbReference>
<evidence type="ECO:0000256" key="6">
    <source>
        <dbReference type="ARBA" id="ARBA00022475"/>
    </source>
</evidence>
<sequence>MDRSGLHSLRVRLLVPLLAVSVVAALVVAMASYSLGSHWATQEFEKRFLGMRQSLSRASFPLNDSVVGSLAELTQADLVTLGTDGQVLASTLQNTQSRRLADLALQAGPSQLGVLFPIGDQHFLAFAFERTAAERNTDRVETVLILFDERDLRAARWRAAVLPLATGLSTIVLIGTVALALTGRLVRRLSVLQRQVGLVAAGDFKSTISDDGSDEVSRLGQAVDSMARQLDQLWQAVHRQQSEKLLHQISGGMAHQLRNSLTGARMAIELHAKHCQAGDDEGLRVALSELEQLEDYVRRLLLVGSGQQVQGRAEEVLSCLHDVQLRLNPVARHLKVGIHWQLEESLKGYQVKDGGTLSAAATNLIINATQAGTQVTVTAQLTGKHELQLTVADDGPGPSAKLAGEIFEPFVTSKPEGLGLGLPLVRRAADFLNGEVRFHREGQQTLFVFTARLQRQGTP</sequence>
<feature type="transmembrane region" description="Helical" evidence="21">
    <location>
        <begin position="160"/>
        <end position="181"/>
    </location>
</feature>
<dbReference type="Proteomes" id="UP000318017">
    <property type="component" value="Chromosome"/>
</dbReference>
<dbReference type="GO" id="GO:0005524">
    <property type="term" value="F:ATP binding"/>
    <property type="evidence" value="ECO:0007669"/>
    <property type="project" value="UniProtKB-KW"/>
</dbReference>
<evidence type="ECO:0000256" key="3">
    <source>
        <dbReference type="ARBA" id="ARBA00001946"/>
    </source>
</evidence>
<dbReference type="SUPFAM" id="SSF47384">
    <property type="entry name" value="Homodimeric domain of signal transducing histidine kinase"/>
    <property type="match status" value="1"/>
</dbReference>
<organism evidence="24 25">
    <name type="scientific">Aureliella helgolandensis</name>
    <dbReference type="NCBI Taxonomy" id="2527968"/>
    <lineage>
        <taxon>Bacteria</taxon>
        <taxon>Pseudomonadati</taxon>
        <taxon>Planctomycetota</taxon>
        <taxon>Planctomycetia</taxon>
        <taxon>Pirellulales</taxon>
        <taxon>Pirellulaceae</taxon>
        <taxon>Aureliella</taxon>
    </lineage>
</organism>
<evidence type="ECO:0000256" key="21">
    <source>
        <dbReference type="SAM" id="Phobius"/>
    </source>
</evidence>
<dbReference type="SUPFAM" id="SSF55874">
    <property type="entry name" value="ATPase domain of HSP90 chaperone/DNA topoisomerase II/histidine kinase"/>
    <property type="match status" value="1"/>
</dbReference>
<dbReference type="PRINTS" id="PR00344">
    <property type="entry name" value="BCTRLSENSOR"/>
</dbReference>
<evidence type="ECO:0000256" key="7">
    <source>
        <dbReference type="ARBA" id="ARBA00022553"/>
    </source>
</evidence>
<evidence type="ECO:0000256" key="11">
    <source>
        <dbReference type="ARBA" id="ARBA00022801"/>
    </source>
</evidence>
<keyword evidence="21" id="KW-0472">Membrane</keyword>
<dbReference type="GO" id="GO:0004721">
    <property type="term" value="F:phosphoprotein phosphatase activity"/>
    <property type="evidence" value="ECO:0007669"/>
    <property type="project" value="UniProtKB-KW"/>
</dbReference>
<keyword evidence="8 24" id="KW-0808">Transferase</keyword>
<keyword evidence="13" id="KW-0460">Magnesium</keyword>
<keyword evidence="9" id="KW-0547">Nucleotide-binding</keyword>
<dbReference type="GO" id="GO:0000155">
    <property type="term" value="F:phosphorelay sensor kinase activity"/>
    <property type="evidence" value="ECO:0007669"/>
    <property type="project" value="InterPro"/>
</dbReference>
<evidence type="ECO:0000256" key="19">
    <source>
        <dbReference type="ARBA" id="ARBA00040454"/>
    </source>
</evidence>
<keyword evidence="18" id="KW-0464">Manganese</keyword>
<evidence type="ECO:0000256" key="16">
    <source>
        <dbReference type="ARBA" id="ARBA00023016"/>
    </source>
</evidence>
<comment type="cofactor">
    <cofactor evidence="3">
        <name>Mg(2+)</name>
        <dbReference type="ChEBI" id="CHEBI:18420"/>
    </cofactor>
</comment>
<dbReference type="InterPro" id="IPR050980">
    <property type="entry name" value="2C_sensor_his_kinase"/>
</dbReference>
<feature type="transmembrane region" description="Helical" evidence="21">
    <location>
        <begin position="13"/>
        <end position="36"/>
    </location>
</feature>
<dbReference type="InterPro" id="IPR003660">
    <property type="entry name" value="HAMP_dom"/>
</dbReference>
<dbReference type="PROSITE" id="PS50885">
    <property type="entry name" value="HAMP"/>
    <property type="match status" value="1"/>
</dbReference>
<dbReference type="CDD" id="cd00082">
    <property type="entry name" value="HisKA"/>
    <property type="match status" value="1"/>
</dbReference>
<keyword evidence="14" id="KW-0904">Protein phosphatase</keyword>
<dbReference type="SMART" id="SM00387">
    <property type="entry name" value="HATPase_c"/>
    <property type="match status" value="1"/>
</dbReference>
<keyword evidence="10 24" id="KW-0418">Kinase</keyword>
<dbReference type="SMART" id="SM00388">
    <property type="entry name" value="HisKA"/>
    <property type="match status" value="1"/>
</dbReference>
<evidence type="ECO:0000256" key="18">
    <source>
        <dbReference type="ARBA" id="ARBA00023211"/>
    </source>
</evidence>
<dbReference type="InterPro" id="IPR036097">
    <property type="entry name" value="HisK_dim/P_sf"/>
</dbReference>
<dbReference type="SUPFAM" id="SSF158472">
    <property type="entry name" value="HAMP domain-like"/>
    <property type="match status" value="1"/>
</dbReference>
<dbReference type="InterPro" id="IPR004358">
    <property type="entry name" value="Sig_transdc_His_kin-like_C"/>
</dbReference>
<dbReference type="RefSeq" id="WP_231690870.1">
    <property type="nucleotide sequence ID" value="NZ_CP036298.1"/>
</dbReference>
<protein>
    <recommendedName>
        <fullName evidence="19">Signal transduction histidine-protein kinase/phosphatase MprB</fullName>
        <ecNumber evidence="5">2.7.13.3</ecNumber>
    </recommendedName>
    <alternativeName>
        <fullName evidence="20">Mycobacterial persistence regulator B</fullName>
    </alternativeName>
</protein>
<dbReference type="PROSITE" id="PS50109">
    <property type="entry name" value="HIS_KIN"/>
    <property type="match status" value="1"/>
</dbReference>
<dbReference type="CDD" id="cd00075">
    <property type="entry name" value="HATPase"/>
    <property type="match status" value="1"/>
</dbReference>
<dbReference type="Pfam" id="PF02518">
    <property type="entry name" value="HATPase_c"/>
    <property type="match status" value="1"/>
</dbReference>
<dbReference type="EC" id="2.7.13.3" evidence="5"/>
<dbReference type="KEGG" id="ahel:Q31a_46390"/>
<dbReference type="CDD" id="cd06225">
    <property type="entry name" value="HAMP"/>
    <property type="match status" value="1"/>
</dbReference>
<keyword evidence="21" id="KW-1133">Transmembrane helix</keyword>
<evidence type="ECO:0000313" key="25">
    <source>
        <dbReference type="Proteomes" id="UP000318017"/>
    </source>
</evidence>
<dbReference type="InterPro" id="IPR003594">
    <property type="entry name" value="HATPase_dom"/>
</dbReference>
<evidence type="ECO:0000256" key="2">
    <source>
        <dbReference type="ARBA" id="ARBA00001936"/>
    </source>
</evidence>
<feature type="domain" description="Histidine kinase" evidence="22">
    <location>
        <begin position="252"/>
        <end position="455"/>
    </location>
</feature>
<dbReference type="EMBL" id="CP036298">
    <property type="protein sequence ID" value="QDV26267.1"/>
    <property type="molecule type" value="Genomic_DNA"/>
</dbReference>
<comment type="catalytic activity">
    <reaction evidence="1">
        <text>ATP + protein L-histidine = ADP + protein N-phospho-L-histidine.</text>
        <dbReference type="EC" id="2.7.13.3"/>
    </reaction>
</comment>
<comment type="subcellular location">
    <subcellularLocation>
        <location evidence="4">Cell membrane</location>
        <topology evidence="4">Multi-pass membrane protein</topology>
    </subcellularLocation>
</comment>
<evidence type="ECO:0000256" key="14">
    <source>
        <dbReference type="ARBA" id="ARBA00022912"/>
    </source>
</evidence>
<evidence type="ECO:0000256" key="20">
    <source>
        <dbReference type="ARBA" id="ARBA00041776"/>
    </source>
</evidence>
<evidence type="ECO:0000259" key="22">
    <source>
        <dbReference type="PROSITE" id="PS50109"/>
    </source>
</evidence>
<dbReference type="InterPro" id="IPR005467">
    <property type="entry name" value="His_kinase_dom"/>
</dbReference>
<keyword evidence="21" id="KW-0812">Transmembrane</keyword>
<dbReference type="Pfam" id="PF00672">
    <property type="entry name" value="HAMP"/>
    <property type="match status" value="1"/>
</dbReference>
<dbReference type="AlphaFoldDB" id="A0A518GCI9"/>
<dbReference type="SMART" id="SM00304">
    <property type="entry name" value="HAMP"/>
    <property type="match status" value="1"/>
</dbReference>
<gene>
    <name evidence="24" type="primary">kinA_2</name>
    <name evidence="24" type="ORF">Q31a_46390</name>
</gene>
<evidence type="ECO:0000256" key="8">
    <source>
        <dbReference type="ARBA" id="ARBA00022679"/>
    </source>
</evidence>
<accession>A0A518GCI9</accession>
<proteinExistence type="predicted"/>
<dbReference type="InterPro" id="IPR003661">
    <property type="entry name" value="HisK_dim/P_dom"/>
</dbReference>
<dbReference type="PANTHER" id="PTHR44936:SF9">
    <property type="entry name" value="SENSOR PROTEIN CREC"/>
    <property type="match status" value="1"/>
</dbReference>